<organism evidence="6 7">
    <name type="scientific">Mucilaginibacter frigoritolerans</name>
    <dbReference type="NCBI Taxonomy" id="652788"/>
    <lineage>
        <taxon>Bacteria</taxon>
        <taxon>Pseudomonadati</taxon>
        <taxon>Bacteroidota</taxon>
        <taxon>Sphingobacteriia</taxon>
        <taxon>Sphingobacteriales</taxon>
        <taxon>Sphingobacteriaceae</taxon>
        <taxon>Mucilaginibacter</taxon>
    </lineage>
</organism>
<dbReference type="GO" id="GO:0016987">
    <property type="term" value="F:sigma factor activity"/>
    <property type="evidence" value="ECO:0007669"/>
    <property type="project" value="UniProtKB-KW"/>
</dbReference>
<gene>
    <name evidence="6" type="ORF">JN11_03440</name>
</gene>
<dbReference type="PANTHER" id="PTHR43133">
    <property type="entry name" value="RNA POLYMERASE ECF-TYPE SIGMA FACTO"/>
    <property type="match status" value="1"/>
</dbReference>
<dbReference type="SMART" id="SM00421">
    <property type="entry name" value="HTH_LUXR"/>
    <property type="match status" value="1"/>
</dbReference>
<evidence type="ECO:0000256" key="4">
    <source>
        <dbReference type="ARBA" id="ARBA00023163"/>
    </source>
</evidence>
<dbReference type="SUPFAM" id="SSF88659">
    <property type="entry name" value="Sigma3 and sigma4 domains of RNA polymerase sigma factors"/>
    <property type="match status" value="1"/>
</dbReference>
<proteinExistence type="inferred from homology"/>
<keyword evidence="2" id="KW-0805">Transcription regulation</keyword>
<keyword evidence="7" id="KW-1185">Reference proteome</keyword>
<evidence type="ECO:0000259" key="5">
    <source>
        <dbReference type="SMART" id="SM00421"/>
    </source>
</evidence>
<dbReference type="InterPro" id="IPR039425">
    <property type="entry name" value="RNA_pol_sigma-70-like"/>
</dbReference>
<dbReference type="InterPro" id="IPR013249">
    <property type="entry name" value="RNA_pol_sigma70_r4_t2"/>
</dbReference>
<dbReference type="GO" id="GO:0003677">
    <property type="term" value="F:DNA binding"/>
    <property type="evidence" value="ECO:0007669"/>
    <property type="project" value="InterPro"/>
</dbReference>
<dbReference type="SUPFAM" id="SSF88946">
    <property type="entry name" value="Sigma2 domain of RNA polymerase sigma factors"/>
    <property type="match status" value="1"/>
</dbReference>
<dbReference type="InterPro" id="IPR014327">
    <property type="entry name" value="RNA_pol_sigma70_bacteroid"/>
</dbReference>
<dbReference type="CDD" id="cd06171">
    <property type="entry name" value="Sigma70_r4"/>
    <property type="match status" value="1"/>
</dbReference>
<sequence>MGTLRTLPDHELIDLLKSGEHAAFIEIYERYWTVLYLHARKILRNEAEAEDVVQEIFSSLWLKKEDIVLKSSLSSYLYSAIRYRIFNQIEHKKVISDYLKSLQQFIKEGEFVTEELYREKELAELIEKEIQALPSKMRQIFELSRKQYLSYKEIAEELEISEHTVKSQVSNALRILKLKLGVSAGAILFLLHHL</sequence>
<evidence type="ECO:0000313" key="6">
    <source>
        <dbReference type="EMBL" id="TWI97618.1"/>
    </source>
</evidence>
<evidence type="ECO:0000313" key="7">
    <source>
        <dbReference type="Proteomes" id="UP000317010"/>
    </source>
</evidence>
<dbReference type="RefSeq" id="WP_144914451.1">
    <property type="nucleotide sequence ID" value="NZ_VLLI01000010.1"/>
</dbReference>
<dbReference type="InterPro" id="IPR013324">
    <property type="entry name" value="RNA_pol_sigma_r3/r4-like"/>
</dbReference>
<dbReference type="Proteomes" id="UP000317010">
    <property type="component" value="Unassembled WGS sequence"/>
</dbReference>
<dbReference type="InterPro" id="IPR013325">
    <property type="entry name" value="RNA_pol_sigma_r2"/>
</dbReference>
<evidence type="ECO:0000256" key="1">
    <source>
        <dbReference type="ARBA" id="ARBA00010641"/>
    </source>
</evidence>
<comment type="similarity">
    <text evidence="1">Belongs to the sigma-70 factor family. ECF subfamily.</text>
</comment>
<dbReference type="InterPro" id="IPR036388">
    <property type="entry name" value="WH-like_DNA-bd_sf"/>
</dbReference>
<dbReference type="NCBIfam" id="TIGR02985">
    <property type="entry name" value="Sig70_bacteroi1"/>
    <property type="match status" value="1"/>
</dbReference>
<dbReference type="OrthoDB" id="659569at2"/>
<dbReference type="NCBIfam" id="TIGR02937">
    <property type="entry name" value="sigma70-ECF"/>
    <property type="match status" value="1"/>
</dbReference>
<name>A0A562TWD3_9SPHI</name>
<accession>A0A562TWD3</accession>
<feature type="domain" description="HTH luxR-type" evidence="5">
    <location>
        <begin position="130"/>
        <end position="188"/>
    </location>
</feature>
<dbReference type="PANTHER" id="PTHR43133:SF46">
    <property type="entry name" value="RNA POLYMERASE SIGMA-70 FACTOR ECF SUBFAMILY"/>
    <property type="match status" value="1"/>
</dbReference>
<dbReference type="InterPro" id="IPR007627">
    <property type="entry name" value="RNA_pol_sigma70_r2"/>
</dbReference>
<dbReference type="Pfam" id="PF04542">
    <property type="entry name" value="Sigma70_r2"/>
    <property type="match status" value="1"/>
</dbReference>
<dbReference type="InterPro" id="IPR014284">
    <property type="entry name" value="RNA_pol_sigma-70_dom"/>
</dbReference>
<protein>
    <submittedName>
        <fullName evidence="6">RNA polymerase sigma-70 factor (ECF subfamily)</fullName>
    </submittedName>
</protein>
<keyword evidence="4" id="KW-0804">Transcription</keyword>
<dbReference type="GO" id="GO:0006352">
    <property type="term" value="P:DNA-templated transcription initiation"/>
    <property type="evidence" value="ECO:0007669"/>
    <property type="project" value="InterPro"/>
</dbReference>
<dbReference type="EMBL" id="VLLI01000010">
    <property type="protein sequence ID" value="TWI97618.1"/>
    <property type="molecule type" value="Genomic_DNA"/>
</dbReference>
<dbReference type="Pfam" id="PF08281">
    <property type="entry name" value="Sigma70_r4_2"/>
    <property type="match status" value="1"/>
</dbReference>
<dbReference type="Gene3D" id="1.10.10.10">
    <property type="entry name" value="Winged helix-like DNA-binding domain superfamily/Winged helix DNA-binding domain"/>
    <property type="match status" value="1"/>
</dbReference>
<evidence type="ECO:0000256" key="2">
    <source>
        <dbReference type="ARBA" id="ARBA00023015"/>
    </source>
</evidence>
<dbReference type="AlphaFoldDB" id="A0A562TWD3"/>
<comment type="caution">
    <text evidence="6">The sequence shown here is derived from an EMBL/GenBank/DDBJ whole genome shotgun (WGS) entry which is preliminary data.</text>
</comment>
<dbReference type="InterPro" id="IPR000792">
    <property type="entry name" value="Tscrpt_reg_LuxR_C"/>
</dbReference>
<reference evidence="6 7" key="1">
    <citation type="submission" date="2019-07" db="EMBL/GenBank/DDBJ databases">
        <title>Genomic Encyclopedia of Archaeal and Bacterial Type Strains, Phase II (KMG-II): from individual species to whole genera.</title>
        <authorList>
            <person name="Goeker M."/>
        </authorList>
    </citation>
    <scope>NUCLEOTIDE SEQUENCE [LARGE SCALE GENOMIC DNA]</scope>
    <source>
        <strain evidence="6 7">ATCC BAA-1854</strain>
    </source>
</reference>
<dbReference type="Gene3D" id="1.10.1740.10">
    <property type="match status" value="1"/>
</dbReference>
<evidence type="ECO:0000256" key="3">
    <source>
        <dbReference type="ARBA" id="ARBA00023082"/>
    </source>
</evidence>
<keyword evidence="3" id="KW-0731">Sigma factor</keyword>